<protein>
    <recommendedName>
        <fullName evidence="7">Bicarbonate transporter-like transmembrane domain-containing protein</fullName>
    </recommendedName>
</protein>
<comment type="caution">
    <text evidence="8">The sequence shown here is derived from an EMBL/GenBank/DDBJ whole genome shotgun (WGS) entry which is preliminary data.</text>
</comment>
<keyword evidence="2 6" id="KW-0812">Transmembrane</keyword>
<feature type="transmembrane region" description="Helical" evidence="6">
    <location>
        <begin position="361"/>
        <end position="380"/>
    </location>
</feature>
<dbReference type="GO" id="GO:0006820">
    <property type="term" value="P:monoatomic anion transport"/>
    <property type="evidence" value="ECO:0007669"/>
    <property type="project" value="InterPro"/>
</dbReference>
<dbReference type="PANTHER" id="PTHR11453:SF36">
    <property type="entry name" value="ANION EXCHANGE PROTEIN"/>
    <property type="match status" value="1"/>
</dbReference>
<dbReference type="InterPro" id="IPR011531">
    <property type="entry name" value="HCO3_transpt-like_TM_dom"/>
</dbReference>
<evidence type="ECO:0000256" key="1">
    <source>
        <dbReference type="ARBA" id="ARBA00004141"/>
    </source>
</evidence>
<evidence type="ECO:0000256" key="2">
    <source>
        <dbReference type="ARBA" id="ARBA00022692"/>
    </source>
</evidence>
<dbReference type="GO" id="GO:0005886">
    <property type="term" value="C:plasma membrane"/>
    <property type="evidence" value="ECO:0007669"/>
    <property type="project" value="TreeGrafter"/>
</dbReference>
<dbReference type="GO" id="GO:0005452">
    <property type="term" value="F:solute:inorganic anion antiporter activity"/>
    <property type="evidence" value="ECO:0007669"/>
    <property type="project" value="InterPro"/>
</dbReference>
<dbReference type="Proteomes" id="UP000683360">
    <property type="component" value="Unassembled WGS sequence"/>
</dbReference>
<evidence type="ECO:0000256" key="3">
    <source>
        <dbReference type="ARBA" id="ARBA00022989"/>
    </source>
</evidence>
<accession>A0A8S3UN20</accession>
<feature type="domain" description="Bicarbonate transporter-like transmembrane" evidence="7">
    <location>
        <begin position="1"/>
        <end position="328"/>
    </location>
</feature>
<feature type="transmembrane region" description="Helical" evidence="6">
    <location>
        <begin position="227"/>
        <end position="246"/>
    </location>
</feature>
<evidence type="ECO:0000256" key="4">
    <source>
        <dbReference type="ARBA" id="ARBA00023136"/>
    </source>
</evidence>
<dbReference type="GO" id="GO:0051453">
    <property type="term" value="P:regulation of intracellular pH"/>
    <property type="evidence" value="ECO:0007669"/>
    <property type="project" value="TreeGrafter"/>
</dbReference>
<name>A0A8S3UN20_MYTED</name>
<dbReference type="PRINTS" id="PR01231">
    <property type="entry name" value="HCO3TRNSPORT"/>
</dbReference>
<feature type="region of interest" description="Disordered" evidence="5">
    <location>
        <begin position="402"/>
        <end position="422"/>
    </location>
</feature>
<keyword evidence="9" id="KW-1185">Reference proteome</keyword>
<keyword evidence="3 6" id="KW-1133">Transmembrane helix</keyword>
<reference evidence="8" key="1">
    <citation type="submission" date="2021-03" db="EMBL/GenBank/DDBJ databases">
        <authorList>
            <person name="Bekaert M."/>
        </authorList>
    </citation>
    <scope>NUCLEOTIDE SEQUENCE</scope>
</reference>
<evidence type="ECO:0000259" key="7">
    <source>
        <dbReference type="Pfam" id="PF00955"/>
    </source>
</evidence>
<gene>
    <name evidence="8" type="ORF">MEDL_56138</name>
</gene>
<dbReference type="AlphaFoldDB" id="A0A8S3UN20"/>
<feature type="transmembrane region" description="Helical" evidence="6">
    <location>
        <begin position="141"/>
        <end position="159"/>
    </location>
</feature>
<keyword evidence="4 6" id="KW-0472">Membrane</keyword>
<feature type="compositionally biased region" description="Basic and acidic residues" evidence="5">
    <location>
        <begin position="402"/>
        <end position="419"/>
    </location>
</feature>
<comment type="subcellular location">
    <subcellularLocation>
        <location evidence="1">Membrane</location>
        <topology evidence="1">Multi-pass membrane protein</topology>
    </subcellularLocation>
</comment>
<proteinExistence type="predicted"/>
<evidence type="ECO:0000313" key="9">
    <source>
        <dbReference type="Proteomes" id="UP000683360"/>
    </source>
</evidence>
<evidence type="ECO:0000256" key="6">
    <source>
        <dbReference type="SAM" id="Phobius"/>
    </source>
</evidence>
<dbReference type="GO" id="GO:0008510">
    <property type="term" value="F:sodium:bicarbonate symporter activity"/>
    <property type="evidence" value="ECO:0007669"/>
    <property type="project" value="TreeGrafter"/>
</dbReference>
<dbReference type="Pfam" id="PF00955">
    <property type="entry name" value="HCO3_cotransp"/>
    <property type="match status" value="2"/>
</dbReference>
<dbReference type="InterPro" id="IPR003020">
    <property type="entry name" value="HCO3_transpt_euk"/>
</dbReference>
<organism evidence="8 9">
    <name type="scientific">Mytilus edulis</name>
    <name type="common">Blue mussel</name>
    <dbReference type="NCBI Taxonomy" id="6550"/>
    <lineage>
        <taxon>Eukaryota</taxon>
        <taxon>Metazoa</taxon>
        <taxon>Spiralia</taxon>
        <taxon>Lophotrochozoa</taxon>
        <taxon>Mollusca</taxon>
        <taxon>Bivalvia</taxon>
        <taxon>Autobranchia</taxon>
        <taxon>Pteriomorphia</taxon>
        <taxon>Mytilida</taxon>
        <taxon>Mytiloidea</taxon>
        <taxon>Mytilidae</taxon>
        <taxon>Mytilinae</taxon>
        <taxon>Mytilus</taxon>
    </lineage>
</organism>
<dbReference type="OrthoDB" id="1735926at2759"/>
<evidence type="ECO:0000313" key="8">
    <source>
        <dbReference type="EMBL" id="CAG2244096.1"/>
    </source>
</evidence>
<dbReference type="PANTHER" id="PTHR11453">
    <property type="entry name" value="ANION EXCHANGE PROTEIN"/>
    <property type="match status" value="1"/>
</dbReference>
<dbReference type="EMBL" id="CAJPWZ010002726">
    <property type="protein sequence ID" value="CAG2244096.1"/>
    <property type="molecule type" value="Genomic_DNA"/>
</dbReference>
<sequence>MWTFLCLMIMVVFDLSALVRYITRFTEESFALLIALIFIKEAFAKLWSISHSHRVKLGTKENPYYECCCDPPPNDTSVLNTSWINASSPISMNYNVTIANSSNFNATEEQWHLMNCTYCLTMGGVVKFEGCHLFEDHVPDVFFLSVLLFLGTFFIAKILKSLRFSRFFPHGVRLLISDFAVIIAIVSMVLLDYGLGIDTPKLEVPDDFQPTNPNRGWVISPFGKNPWYTYPSAVLPALLATILIFMDQQITAVIVNRKENKLQKGNGYHLDLLIVATLILINSFLGLPWFVAATVLSITHVMSLKKESECTAPGEQPKFLGCRDAVVSSCDDNVYATEIPAGLHVSAPCNPTGTNKGERNFTIQLISIVFPLMVLAMCFVRKGMDWIFTRDELEWLDDNLPESHHREEEDELKKKKGEEQEAEELSEAATRFMDVRRDSSCITQIPVMSGNLENMPSEVMFGPNEVNISEEMSKTGIWKNLTASESSEKIKFR</sequence>
<feature type="transmembrane region" description="Helical" evidence="6">
    <location>
        <begin position="267"/>
        <end position="291"/>
    </location>
</feature>
<feature type="domain" description="Bicarbonate transporter-like transmembrane" evidence="7">
    <location>
        <begin position="363"/>
        <end position="400"/>
    </location>
</feature>
<feature type="transmembrane region" description="Helical" evidence="6">
    <location>
        <begin position="171"/>
        <end position="191"/>
    </location>
</feature>
<evidence type="ECO:0000256" key="5">
    <source>
        <dbReference type="SAM" id="MobiDB-lite"/>
    </source>
</evidence>